<feature type="region of interest" description="Disordered" evidence="7">
    <location>
        <begin position="277"/>
        <end position="370"/>
    </location>
</feature>
<dbReference type="SMART" id="SM00249">
    <property type="entry name" value="PHD"/>
    <property type="match status" value="1"/>
</dbReference>
<evidence type="ECO:0000313" key="10">
    <source>
        <dbReference type="Proteomes" id="UP000781932"/>
    </source>
</evidence>
<evidence type="ECO:0000256" key="4">
    <source>
        <dbReference type="ARBA" id="ARBA00022833"/>
    </source>
</evidence>
<keyword evidence="5" id="KW-0805">Transcription regulation</keyword>
<sequence>MTVQSRRQRSTPFLQRNILQAMGNSQSTAQKAAAPGDLQNDNDDRRATKRPRLHSHKNPPHTLVDQLFHAHEVSEVQHNLSVSVTKLFHKDSKRISAAACDDYIRIDARCKIILTHGNHQIQLYCNSQLCEIKSFKDPGGPLRIARVCLKEPFYIPKHCMRVNHEDDYSFDLANDYRLVVELEAAGPTHWPPIVLNPSTEELGSSRKVDPHRWVLQAAMFNLFSKEPAVLNLKVKKSPTTLAATDHCLEVDVRWTTAFEARAIRELEDGVKPSITVLPEVNGNESSVNPPQFDSPPGTPSKDPKSNFTTPVKASKNGLVNGEAPDDDDSLEKLTPNRSLRTRGPTKNYNVKDMSDKALGREGKRKKRRNTHVMEDKSVTYKLPAEKVSLDSYRCVTCGLLNGSLLQLKGHFITQHAEYDYAVQTNSRGGVVISVTHRYESYTFGAGSGFSVSRPTKIFKLDEFADGNTSQLDSRFGPEDESITEIQPRDRQQAARLPPPQTRSKLLIPDIKQKLYDPISRAIIEPGTEYKAPQPNDEWLIQWHRDALADFSDVPPEEREYMQQWDRFMLTKRISSNIYFPRAWLNFVKLNANWLLSKLSRNVEFGKHLTYLLARNSLDHATVQEGLDHLNSCREKLKLQNGNNSLPAPEDSPRGPHVRKSASGCQVCGLTVLGPRLLLCSRVECTKRLYHSDCISEKAIRSVEDPDWLCNECIPQHEKPA</sequence>
<protein>
    <recommendedName>
        <fullName evidence="8">Zinc finger PHD-type domain-containing protein</fullName>
    </recommendedName>
</protein>
<feature type="compositionally biased region" description="Polar residues" evidence="7">
    <location>
        <begin position="282"/>
        <end position="291"/>
    </location>
</feature>
<dbReference type="InterPro" id="IPR019135">
    <property type="entry name" value="Polycomb_protein_VEFS-Box"/>
</dbReference>
<evidence type="ECO:0000256" key="2">
    <source>
        <dbReference type="ARBA" id="ARBA00022723"/>
    </source>
</evidence>
<dbReference type="Pfam" id="PF09733">
    <property type="entry name" value="VEFS-Box"/>
    <property type="match status" value="1"/>
</dbReference>
<evidence type="ECO:0000256" key="6">
    <source>
        <dbReference type="ARBA" id="ARBA00023163"/>
    </source>
</evidence>
<evidence type="ECO:0000313" key="9">
    <source>
        <dbReference type="EMBL" id="KAF9878545.1"/>
    </source>
</evidence>
<keyword evidence="6" id="KW-0804">Transcription</keyword>
<name>A0A9P6IGR7_9PEZI</name>
<feature type="compositionally biased region" description="Basic and acidic residues" evidence="7">
    <location>
        <begin position="352"/>
        <end position="361"/>
    </location>
</feature>
<dbReference type="CDD" id="cd21552">
    <property type="entry name" value="VEFS-box_ctSUZ12-like"/>
    <property type="match status" value="1"/>
</dbReference>
<keyword evidence="10" id="KW-1185">Reference proteome</keyword>
<dbReference type="Gene3D" id="3.30.40.10">
    <property type="entry name" value="Zinc/RING finger domain, C3HC4 (zinc finger)"/>
    <property type="match status" value="1"/>
</dbReference>
<keyword evidence="3" id="KW-0863">Zinc-finger</keyword>
<feature type="compositionally biased region" description="Basic residues" evidence="7">
    <location>
        <begin position="47"/>
        <end position="59"/>
    </location>
</feature>
<reference evidence="9" key="2">
    <citation type="submission" date="2020-11" db="EMBL/GenBank/DDBJ databases">
        <title>Whole genome sequencing of Colletotrichum sp.</title>
        <authorList>
            <person name="Li H."/>
        </authorList>
    </citation>
    <scope>NUCLEOTIDE SEQUENCE</scope>
    <source>
        <strain evidence="9">CkLH20</strain>
    </source>
</reference>
<feature type="region of interest" description="Disordered" evidence="7">
    <location>
        <begin position="469"/>
        <end position="499"/>
    </location>
</feature>
<dbReference type="InterPro" id="IPR013083">
    <property type="entry name" value="Znf_RING/FYVE/PHD"/>
</dbReference>
<dbReference type="GO" id="GO:0008270">
    <property type="term" value="F:zinc ion binding"/>
    <property type="evidence" value="ECO:0007669"/>
    <property type="project" value="UniProtKB-KW"/>
</dbReference>
<dbReference type="InterPro" id="IPR001965">
    <property type="entry name" value="Znf_PHD"/>
</dbReference>
<dbReference type="CDD" id="cd15489">
    <property type="entry name" value="PHD_SF"/>
    <property type="match status" value="1"/>
</dbReference>
<evidence type="ECO:0000259" key="8">
    <source>
        <dbReference type="SMART" id="SM00249"/>
    </source>
</evidence>
<keyword evidence="4" id="KW-0862">Zinc</keyword>
<evidence type="ECO:0000256" key="7">
    <source>
        <dbReference type="SAM" id="MobiDB-lite"/>
    </source>
</evidence>
<keyword evidence="2" id="KW-0479">Metal-binding</keyword>
<proteinExistence type="inferred from homology"/>
<dbReference type="EMBL" id="JAATWM020000010">
    <property type="protein sequence ID" value="KAF9878545.1"/>
    <property type="molecule type" value="Genomic_DNA"/>
</dbReference>
<evidence type="ECO:0000256" key="5">
    <source>
        <dbReference type="ARBA" id="ARBA00023015"/>
    </source>
</evidence>
<dbReference type="RefSeq" id="XP_038748006.1">
    <property type="nucleotide sequence ID" value="XM_038886756.1"/>
</dbReference>
<comment type="similarity">
    <text evidence="1">Belongs to the VEFS (VRN2-EMF2-FIS2-SU(Z)12) family.</text>
</comment>
<dbReference type="InterPro" id="IPR019786">
    <property type="entry name" value="Zinc_finger_PHD-type_CS"/>
</dbReference>
<dbReference type="OrthoDB" id="166746at2759"/>
<accession>A0A9P6IGR7</accession>
<organism evidence="9 10">
    <name type="scientific">Colletotrichum karsti</name>
    <dbReference type="NCBI Taxonomy" id="1095194"/>
    <lineage>
        <taxon>Eukaryota</taxon>
        <taxon>Fungi</taxon>
        <taxon>Dikarya</taxon>
        <taxon>Ascomycota</taxon>
        <taxon>Pezizomycotina</taxon>
        <taxon>Sordariomycetes</taxon>
        <taxon>Hypocreomycetidae</taxon>
        <taxon>Glomerellales</taxon>
        <taxon>Glomerellaceae</taxon>
        <taxon>Colletotrichum</taxon>
        <taxon>Colletotrichum boninense species complex</taxon>
    </lineage>
</organism>
<dbReference type="PROSITE" id="PS01359">
    <property type="entry name" value="ZF_PHD_1"/>
    <property type="match status" value="1"/>
</dbReference>
<feature type="domain" description="Zinc finger PHD-type" evidence="8">
    <location>
        <begin position="663"/>
        <end position="713"/>
    </location>
</feature>
<dbReference type="SUPFAM" id="SSF57903">
    <property type="entry name" value="FYVE/PHD zinc finger"/>
    <property type="match status" value="1"/>
</dbReference>
<dbReference type="GeneID" id="62159830"/>
<comment type="caution">
    <text evidence="9">The sequence shown here is derived from an EMBL/GenBank/DDBJ whole genome shotgun (WGS) entry which is preliminary data.</text>
</comment>
<feature type="region of interest" description="Disordered" evidence="7">
    <location>
        <begin position="24"/>
        <end position="60"/>
    </location>
</feature>
<dbReference type="AlphaFoldDB" id="A0A9P6IGR7"/>
<gene>
    <name evidence="9" type="ORF">CkaCkLH20_04037</name>
</gene>
<evidence type="ECO:0000256" key="3">
    <source>
        <dbReference type="ARBA" id="ARBA00022771"/>
    </source>
</evidence>
<reference evidence="9" key="1">
    <citation type="submission" date="2020-03" db="EMBL/GenBank/DDBJ databases">
        <authorList>
            <person name="He L."/>
        </authorList>
    </citation>
    <scope>NUCLEOTIDE SEQUENCE</scope>
    <source>
        <strain evidence="9">CkLH20</strain>
    </source>
</reference>
<evidence type="ECO:0000256" key="1">
    <source>
        <dbReference type="ARBA" id="ARBA00007416"/>
    </source>
</evidence>
<dbReference type="Proteomes" id="UP000781932">
    <property type="component" value="Unassembled WGS sequence"/>
</dbReference>
<dbReference type="InterPro" id="IPR011011">
    <property type="entry name" value="Znf_FYVE_PHD"/>
</dbReference>